<protein>
    <submittedName>
        <fullName evidence="1">Uncharacterized protein</fullName>
    </submittedName>
</protein>
<gene>
    <name evidence="1" type="ORF">DMH04_24030</name>
</gene>
<dbReference type="EMBL" id="QHKI01000020">
    <property type="protein sequence ID" value="RSM83202.1"/>
    <property type="molecule type" value="Genomic_DNA"/>
</dbReference>
<reference evidence="1 2" key="1">
    <citation type="submission" date="2018-05" db="EMBL/GenBank/DDBJ databases">
        <title>Evolution of GPA BGCs.</title>
        <authorList>
            <person name="Waglechner N."/>
            <person name="Wright G.D."/>
        </authorList>
    </citation>
    <scope>NUCLEOTIDE SEQUENCE [LARGE SCALE GENOMIC DNA]</scope>
    <source>
        <strain evidence="1 2">A82846</strain>
    </source>
</reference>
<dbReference type="OrthoDB" id="4251039at2"/>
<sequence>MARFGSARNEILIAYAMGQLVRLRELLNEAPSFMWVEGFEGCDRDKFFDAVRRAEIEHKDMAHREYLFTALSLDGAAEETGMHPGDRVTCHSCKAWADHTH</sequence>
<evidence type="ECO:0000313" key="2">
    <source>
        <dbReference type="Proteomes" id="UP000287547"/>
    </source>
</evidence>
<dbReference type="RefSeq" id="WP_037273094.1">
    <property type="nucleotide sequence ID" value="NZ_QHKI01000020.1"/>
</dbReference>
<comment type="caution">
    <text evidence="1">The sequence shown here is derived from an EMBL/GenBank/DDBJ whole genome shotgun (WGS) entry which is preliminary data.</text>
</comment>
<dbReference type="Proteomes" id="UP000287547">
    <property type="component" value="Unassembled WGS sequence"/>
</dbReference>
<dbReference type="AlphaFoldDB" id="A0A428Z724"/>
<name>A0A428Z724_KIBAR</name>
<accession>A0A428Z724</accession>
<organism evidence="1 2">
    <name type="scientific">Kibdelosporangium aridum</name>
    <dbReference type="NCBI Taxonomy" id="2030"/>
    <lineage>
        <taxon>Bacteria</taxon>
        <taxon>Bacillati</taxon>
        <taxon>Actinomycetota</taxon>
        <taxon>Actinomycetes</taxon>
        <taxon>Pseudonocardiales</taxon>
        <taxon>Pseudonocardiaceae</taxon>
        <taxon>Kibdelosporangium</taxon>
    </lineage>
</organism>
<proteinExistence type="predicted"/>
<evidence type="ECO:0000313" key="1">
    <source>
        <dbReference type="EMBL" id="RSM83202.1"/>
    </source>
</evidence>